<gene>
    <name evidence="10" type="ORF">PHAVU_001G172200g</name>
</gene>
<dbReference type="InterPro" id="IPR000719">
    <property type="entry name" value="Prot_kinase_dom"/>
</dbReference>
<feature type="domain" description="Protein kinase" evidence="9">
    <location>
        <begin position="182"/>
        <end position="346"/>
    </location>
</feature>
<keyword evidence="4 6" id="KW-0067">ATP-binding</keyword>
<dbReference type="PANTHER" id="PTHR11042:SF185">
    <property type="entry name" value="WEE1-LIKE PROTEIN KINASE"/>
    <property type="match status" value="1"/>
</dbReference>
<evidence type="ECO:0000256" key="4">
    <source>
        <dbReference type="ARBA" id="ARBA00022840"/>
    </source>
</evidence>
<evidence type="ECO:0000256" key="3">
    <source>
        <dbReference type="ARBA" id="ARBA00022777"/>
    </source>
</evidence>
<dbReference type="InterPro" id="IPR011009">
    <property type="entry name" value="Kinase-like_dom_sf"/>
</dbReference>
<accession>V7D0L1</accession>
<dbReference type="InterPro" id="IPR050339">
    <property type="entry name" value="CC_SR_Kinase"/>
</dbReference>
<dbReference type="SUPFAM" id="SSF56112">
    <property type="entry name" value="Protein kinase-like (PK-like)"/>
    <property type="match status" value="1"/>
</dbReference>
<evidence type="ECO:0000313" key="10">
    <source>
        <dbReference type="EMBL" id="ESW34686.1"/>
    </source>
</evidence>
<dbReference type="Gene3D" id="3.30.200.20">
    <property type="entry name" value="Phosphorylase Kinase, domain 1"/>
    <property type="match status" value="1"/>
</dbReference>
<organism evidence="10 11">
    <name type="scientific">Phaseolus vulgaris</name>
    <name type="common">Kidney bean</name>
    <name type="synonym">French bean</name>
    <dbReference type="NCBI Taxonomy" id="3885"/>
    <lineage>
        <taxon>Eukaryota</taxon>
        <taxon>Viridiplantae</taxon>
        <taxon>Streptophyta</taxon>
        <taxon>Embryophyta</taxon>
        <taxon>Tracheophyta</taxon>
        <taxon>Spermatophyta</taxon>
        <taxon>Magnoliopsida</taxon>
        <taxon>eudicotyledons</taxon>
        <taxon>Gunneridae</taxon>
        <taxon>Pentapetalae</taxon>
        <taxon>rosids</taxon>
        <taxon>fabids</taxon>
        <taxon>Fabales</taxon>
        <taxon>Fabaceae</taxon>
        <taxon>Papilionoideae</taxon>
        <taxon>50 kb inversion clade</taxon>
        <taxon>NPAAA clade</taxon>
        <taxon>indigoferoid/millettioid clade</taxon>
        <taxon>Phaseoleae</taxon>
        <taxon>Phaseolus</taxon>
    </lineage>
</organism>
<dbReference type="InterPro" id="IPR017441">
    <property type="entry name" value="Protein_kinase_ATP_BS"/>
</dbReference>
<dbReference type="AlphaFoldDB" id="V7D0L1"/>
<keyword evidence="7" id="KW-0723">Serine/threonine-protein kinase</keyword>
<dbReference type="Proteomes" id="UP000000226">
    <property type="component" value="Chromosome 1"/>
</dbReference>
<evidence type="ECO:0000256" key="7">
    <source>
        <dbReference type="RuleBase" id="RU000304"/>
    </source>
</evidence>
<reference evidence="11" key="1">
    <citation type="journal article" date="2014" name="Nat. Genet.">
        <title>A reference genome for common bean and genome-wide analysis of dual domestications.</title>
        <authorList>
            <person name="Schmutz J."/>
            <person name="McClean P.E."/>
            <person name="Mamidi S."/>
            <person name="Wu G.A."/>
            <person name="Cannon S.B."/>
            <person name="Grimwood J."/>
            <person name="Jenkins J."/>
            <person name="Shu S."/>
            <person name="Song Q."/>
            <person name="Chavarro C."/>
            <person name="Torres-Torres M."/>
            <person name="Geffroy V."/>
            <person name="Moghaddam S.M."/>
            <person name="Gao D."/>
            <person name="Abernathy B."/>
            <person name="Barry K."/>
            <person name="Blair M."/>
            <person name="Brick M.A."/>
            <person name="Chovatia M."/>
            <person name="Gepts P."/>
            <person name="Goodstein D.M."/>
            <person name="Gonzales M."/>
            <person name="Hellsten U."/>
            <person name="Hyten D.L."/>
            <person name="Jia G."/>
            <person name="Kelly J.D."/>
            <person name="Kudrna D."/>
            <person name="Lee R."/>
            <person name="Richard M.M."/>
            <person name="Miklas P.N."/>
            <person name="Osorno J.M."/>
            <person name="Rodrigues J."/>
            <person name="Thareau V."/>
            <person name="Urrea C.A."/>
            <person name="Wang M."/>
            <person name="Yu Y."/>
            <person name="Zhang M."/>
            <person name="Wing R.A."/>
            <person name="Cregan P.B."/>
            <person name="Rokhsar D.S."/>
            <person name="Jackson S.A."/>
        </authorList>
    </citation>
    <scope>NUCLEOTIDE SEQUENCE [LARGE SCALE GENOMIC DNA]</scope>
    <source>
        <strain evidence="11">cv. G19833</strain>
    </source>
</reference>
<keyword evidence="2 6" id="KW-0547">Nucleotide-binding</keyword>
<dbReference type="SMR" id="V7D0L1"/>
<evidence type="ECO:0000313" key="11">
    <source>
        <dbReference type="Proteomes" id="UP000000226"/>
    </source>
</evidence>
<feature type="region of interest" description="Disordered" evidence="8">
    <location>
        <begin position="60"/>
        <end position="93"/>
    </location>
</feature>
<dbReference type="STRING" id="3885.V7D0L1"/>
<sequence length="346" mass="39160">MGKEKEQEELVPSTVTADEVNHDDLILSQDLFCTPDYLTPENQFPLKGFHFSVDMEEEEDYPYPKSLEKPNTSKTKRRRMDDGISGDTLSSMSSGDGQAIVELGMDFVGEEVEYKLRARSYVSRSAIALRCRVMPPACTRNNFMTSLSEEELYPFRLQNSKCADLFPSLTRGNGQSRYHNDFYQYEQIGRGNFSNVYKVLKQLDGCLYVVKCTTKKLGSGRERIKAYTEVQSMVAIGFHENIVGYYSLWSDNGQLYIQLELCDHSLSTKNCPALLTERHEIEALYQVACALQFIHEKGIAHLDVKPENIYVKNGVYKLGDFGCATLLDNNMFIAEGEPTRGRSASG</sequence>
<dbReference type="OrthoDB" id="1335080at2759"/>
<dbReference type="PROSITE" id="PS50011">
    <property type="entry name" value="PROTEIN_KINASE_DOM"/>
    <property type="match status" value="1"/>
</dbReference>
<evidence type="ECO:0000256" key="2">
    <source>
        <dbReference type="ARBA" id="ARBA00022741"/>
    </source>
</evidence>
<dbReference type="EMBL" id="CM002288">
    <property type="protein sequence ID" value="ESW34686.1"/>
    <property type="molecule type" value="Genomic_DNA"/>
</dbReference>
<dbReference type="GO" id="GO:0005524">
    <property type="term" value="F:ATP binding"/>
    <property type="evidence" value="ECO:0007669"/>
    <property type="project" value="UniProtKB-UniRule"/>
</dbReference>
<dbReference type="GO" id="GO:0004713">
    <property type="term" value="F:protein tyrosine kinase activity"/>
    <property type="evidence" value="ECO:0007669"/>
    <property type="project" value="TreeGrafter"/>
</dbReference>
<dbReference type="GO" id="GO:0004674">
    <property type="term" value="F:protein serine/threonine kinase activity"/>
    <property type="evidence" value="ECO:0007669"/>
    <property type="project" value="UniProtKB-KW"/>
</dbReference>
<proteinExistence type="inferred from homology"/>
<dbReference type="GO" id="GO:0005634">
    <property type="term" value="C:nucleus"/>
    <property type="evidence" value="ECO:0007669"/>
    <property type="project" value="TreeGrafter"/>
</dbReference>
<name>V7D0L1_PHAVU</name>
<keyword evidence="11" id="KW-1185">Reference proteome</keyword>
<dbReference type="Gene3D" id="1.10.510.10">
    <property type="entry name" value="Transferase(Phosphotransferase) domain 1"/>
    <property type="match status" value="1"/>
</dbReference>
<dbReference type="Gramene" id="ESW34686">
    <property type="protein sequence ID" value="ESW34686"/>
    <property type="gene ID" value="PHAVU_001G172200g"/>
</dbReference>
<comment type="similarity">
    <text evidence="5">Belongs to the protein kinase superfamily. Ser/Thr protein kinase family. GCN2 subfamily.</text>
</comment>
<dbReference type="GO" id="GO:0005737">
    <property type="term" value="C:cytoplasm"/>
    <property type="evidence" value="ECO:0007669"/>
    <property type="project" value="TreeGrafter"/>
</dbReference>
<evidence type="ECO:0000256" key="8">
    <source>
        <dbReference type="SAM" id="MobiDB-lite"/>
    </source>
</evidence>
<keyword evidence="1" id="KW-0808">Transferase</keyword>
<dbReference type="PROSITE" id="PS00108">
    <property type="entry name" value="PROTEIN_KINASE_ST"/>
    <property type="match status" value="1"/>
</dbReference>
<dbReference type="SMART" id="SM00220">
    <property type="entry name" value="S_TKc"/>
    <property type="match status" value="1"/>
</dbReference>
<dbReference type="InterPro" id="IPR008271">
    <property type="entry name" value="Ser/Thr_kinase_AS"/>
</dbReference>
<evidence type="ECO:0000256" key="6">
    <source>
        <dbReference type="PROSITE-ProRule" id="PRU10141"/>
    </source>
</evidence>
<keyword evidence="3" id="KW-0418">Kinase</keyword>
<evidence type="ECO:0000256" key="5">
    <source>
        <dbReference type="ARBA" id="ARBA00037982"/>
    </source>
</evidence>
<dbReference type="Pfam" id="PF00069">
    <property type="entry name" value="Pkinase"/>
    <property type="match status" value="1"/>
</dbReference>
<evidence type="ECO:0000259" key="9">
    <source>
        <dbReference type="PROSITE" id="PS50011"/>
    </source>
</evidence>
<dbReference type="PROSITE" id="PS00107">
    <property type="entry name" value="PROTEIN_KINASE_ATP"/>
    <property type="match status" value="1"/>
</dbReference>
<dbReference type="eggNOG" id="KOG0601">
    <property type="taxonomic scope" value="Eukaryota"/>
</dbReference>
<dbReference type="PANTHER" id="PTHR11042">
    <property type="entry name" value="EUKARYOTIC TRANSLATION INITIATION FACTOR 2-ALPHA KINASE EIF2-ALPHA KINASE -RELATED"/>
    <property type="match status" value="1"/>
</dbReference>
<evidence type="ECO:0000256" key="1">
    <source>
        <dbReference type="ARBA" id="ARBA00022679"/>
    </source>
</evidence>
<protein>
    <recommendedName>
        <fullName evidence="9">Protein kinase domain-containing protein</fullName>
    </recommendedName>
</protein>
<feature type="binding site" evidence="6">
    <location>
        <position position="211"/>
    </location>
    <ligand>
        <name>ATP</name>
        <dbReference type="ChEBI" id="CHEBI:30616"/>
    </ligand>
</feature>